<evidence type="ECO:0000313" key="6">
    <source>
        <dbReference type="EMBL" id="KAK9762267.1"/>
    </source>
</evidence>
<dbReference type="GO" id="GO:0003958">
    <property type="term" value="F:NADPH-hemoprotein reductase activity"/>
    <property type="evidence" value="ECO:0007669"/>
    <property type="project" value="UniProtKB-EC"/>
</dbReference>
<dbReference type="SUPFAM" id="SSF52343">
    <property type="entry name" value="Ferredoxin reductase-like, C-terminal NADP-linked domain"/>
    <property type="match status" value="1"/>
</dbReference>
<evidence type="ECO:0000256" key="4">
    <source>
        <dbReference type="ARBA" id="ARBA00023797"/>
    </source>
</evidence>
<keyword evidence="7" id="KW-1185">Reference proteome</keyword>
<dbReference type="InterPro" id="IPR001709">
    <property type="entry name" value="Flavoprot_Pyr_Nucl_cyt_Rdtase"/>
</dbReference>
<feature type="domain" description="Oxidoreductase FAD/NAD(P)-binding" evidence="5">
    <location>
        <begin position="16"/>
        <end position="100"/>
    </location>
</feature>
<dbReference type="Proteomes" id="UP001479436">
    <property type="component" value="Unassembled WGS sequence"/>
</dbReference>
<name>A0ABR2WL94_9FUNG</name>
<protein>
    <recommendedName>
        <fullName evidence="4">NADPH--hemoprotein reductase</fullName>
        <ecNumber evidence="4">1.6.2.4</ecNumber>
    </recommendedName>
</protein>
<dbReference type="Pfam" id="PF00175">
    <property type="entry name" value="NAD_binding_1"/>
    <property type="match status" value="1"/>
</dbReference>
<comment type="cofactor">
    <cofactor evidence="1">
        <name>FAD</name>
        <dbReference type="ChEBI" id="CHEBI:57692"/>
    </cofactor>
</comment>
<accession>A0ABR2WL94</accession>
<comment type="caution">
    <text evidence="6">The sequence shown here is derived from an EMBL/GenBank/DDBJ whole genome shotgun (WGS) entry which is preliminary data.</text>
</comment>
<evidence type="ECO:0000259" key="5">
    <source>
        <dbReference type="Pfam" id="PF00175"/>
    </source>
</evidence>
<keyword evidence="3" id="KW-0274">FAD</keyword>
<dbReference type="EC" id="1.6.2.4" evidence="4"/>
<reference evidence="6 7" key="1">
    <citation type="submission" date="2023-04" db="EMBL/GenBank/DDBJ databases">
        <title>Genome of Basidiobolus ranarum AG-B5.</title>
        <authorList>
            <person name="Stajich J.E."/>
            <person name="Carter-House D."/>
            <person name="Gryganskyi A."/>
        </authorList>
    </citation>
    <scope>NUCLEOTIDE SEQUENCE [LARGE SCALE GENOMIC DNA]</scope>
    <source>
        <strain evidence="6 7">AG-B5</strain>
    </source>
</reference>
<dbReference type="InterPro" id="IPR001433">
    <property type="entry name" value="OxRdtase_FAD/NAD-bd"/>
</dbReference>
<evidence type="ECO:0000256" key="2">
    <source>
        <dbReference type="ARBA" id="ARBA00022630"/>
    </source>
</evidence>
<dbReference type="PANTHER" id="PTHR19384:SF17">
    <property type="entry name" value="NADPH--CYTOCHROME P450 REDUCTASE"/>
    <property type="match status" value="1"/>
</dbReference>
<keyword evidence="6" id="KW-0560">Oxidoreductase</keyword>
<dbReference type="PANTHER" id="PTHR19384">
    <property type="entry name" value="NITRIC OXIDE SYNTHASE-RELATED"/>
    <property type="match status" value="1"/>
</dbReference>
<evidence type="ECO:0000256" key="1">
    <source>
        <dbReference type="ARBA" id="ARBA00001974"/>
    </source>
</evidence>
<dbReference type="Gene3D" id="3.40.50.80">
    <property type="entry name" value="Nucleotide-binding domain of ferredoxin-NADP reductase (FNR) module"/>
    <property type="match status" value="1"/>
</dbReference>
<keyword evidence="2" id="KW-0285">Flavoprotein</keyword>
<dbReference type="EMBL" id="JASJQH010001023">
    <property type="protein sequence ID" value="KAK9762267.1"/>
    <property type="molecule type" value="Genomic_DNA"/>
</dbReference>
<organism evidence="6 7">
    <name type="scientific">Basidiobolus ranarum</name>
    <dbReference type="NCBI Taxonomy" id="34480"/>
    <lineage>
        <taxon>Eukaryota</taxon>
        <taxon>Fungi</taxon>
        <taxon>Fungi incertae sedis</taxon>
        <taxon>Zoopagomycota</taxon>
        <taxon>Entomophthoromycotina</taxon>
        <taxon>Basidiobolomycetes</taxon>
        <taxon>Basidiobolales</taxon>
        <taxon>Basidiobolaceae</taxon>
        <taxon>Basidiobolus</taxon>
    </lineage>
</organism>
<feature type="non-terminal residue" evidence="6">
    <location>
        <position position="1"/>
    </location>
</feature>
<dbReference type="PRINTS" id="PR00371">
    <property type="entry name" value="FPNCR"/>
</dbReference>
<proteinExistence type="predicted"/>
<gene>
    <name evidence="6" type="primary">ATR2</name>
    <name evidence="6" type="ORF">K7432_012167</name>
</gene>
<evidence type="ECO:0000313" key="7">
    <source>
        <dbReference type="Proteomes" id="UP001479436"/>
    </source>
</evidence>
<dbReference type="InterPro" id="IPR039261">
    <property type="entry name" value="FNR_nucleotide-bd"/>
</dbReference>
<evidence type="ECO:0000256" key="3">
    <source>
        <dbReference type="ARBA" id="ARBA00022827"/>
    </source>
</evidence>
<sequence length="137" mass="15545">FKSEIQVLDFKKFGGESATYLFFGCRSPEYDFLYRSELEEFITEGTLDRLTVSFSRAGDRRKYVQHDLLASAVDVWDIIHNKGGALYVCGSALGMAHDVSTTIITIFQQVGGMNTQEANSYFQQLQQCGRYNEDVWG</sequence>